<accession>A0ABQ7G6M1</accession>
<organism evidence="10 11">
    <name type="scientific">Dunaliella salina</name>
    <name type="common">Green alga</name>
    <name type="synonym">Protococcus salinus</name>
    <dbReference type="NCBI Taxonomy" id="3046"/>
    <lineage>
        <taxon>Eukaryota</taxon>
        <taxon>Viridiplantae</taxon>
        <taxon>Chlorophyta</taxon>
        <taxon>core chlorophytes</taxon>
        <taxon>Chlorophyceae</taxon>
        <taxon>CS clade</taxon>
        <taxon>Chlamydomonadales</taxon>
        <taxon>Dunaliellaceae</taxon>
        <taxon>Dunaliella</taxon>
    </lineage>
</organism>
<keyword evidence="5" id="KW-0963">Cytoplasm</keyword>
<sequence>MEGVRQCVEQACLDFQNPSLMMAAEAAIVAHLRDAPHALLAGQHILANSVLPEARFHAAVGLKRAIMLRWAGLSLDERLAFRVFLLQFIRNTAHDPQHLLVHKHLCAAFAVAMKLGWLSDSPEVKAQLLQEVHAMVMSGSQALLAVPGAAAAAASANGDAQAVAAAQGAGVAGAGSLPVGRAGLQVLEAVVEEFGLGSASPLGLPWDFHEKCCRDMEDHYLHSFFATAIGLGQQALHFGGVLQGADSGVCRAAIALLAQCMQWEFRRPGLPSVLAGASSKRVPGDCSHFAPGESWSEMLLAPATTEWVVALLQQIQAARAGSTGRGPDHLEALANEARQLFVGFCSLSRDVFPRPLPRVADPVAASPKRHAFLTTLMRVLLPDLHPPGAVLQQARANDGQPLQDACKCVAALASTHRAHHMQAASLEALGGPAAPAISGASSGTGGIIGVLEVLTVAAIGAGGARQGDDLEGEGWLRESTDMLMDEAEEDEHEETAAASAENWVCRAASLSRASPTICLPFMAACMNQAKDALAFAATSGSDTSEALEQLSWLQRAVAHCLADPGSGEVPMMPQPLAQAIGAGVPGVAEAVLCCCESLLAVPALVLNDAARGAMSPRLLEASVWALARWSETYLFPEESLPGALQVVYGDVEASQSVGGTDPTAYPPGASSKALATLDMLVQIASTCLVAYPGEGMLHKQVCTVLLPALVRHPGICNKLQTLPSWRALVTAFAQRQAVITARLGLKLQRALAQSLCLAASGINRSSAAHEYVGTLISPTAHEVAALASQPNLAELSARANAANALCSCLETLRGATCATLARTQAPLWAMTASLLGPLLALQRAFKHHTLVVALILKLAGNIVENHVSYLKPHEGGVLLQWVLVLLQQYAEDNQWVKEGAASKSLVYEGKLEAARDLRALLRLLGHVTQRDLSEAVSGVAAATQANSHCHYSGPPGTQHSDVSTAQVVVLGLNILLPLMTTDLLKFPKLCSLYYNLLVYVLENYPEQVVGLPAYHFGTLMSSLEFGLACSSDGMVVGNALEGLTGLAHYQQTCRVRGIPGLNVHSPPGGPSVTTAIMERILRLVLLEDTSYDLVEMASNALQLLILAEPDAYVLLAKQLVQQAHQRDSNSSAHLEGALSGLLQQANLGATDAVQPSLPKPVQKAFKEALSRIVQDIRGIIRLK</sequence>
<evidence type="ECO:0000256" key="7">
    <source>
        <dbReference type="ARBA" id="ARBA00023242"/>
    </source>
</evidence>
<protein>
    <recommendedName>
        <fullName evidence="8">Exportin-4</fullName>
    </recommendedName>
</protein>
<evidence type="ECO:0000256" key="2">
    <source>
        <dbReference type="ARBA" id="ARBA00004496"/>
    </source>
</evidence>
<comment type="caution">
    <text evidence="10">The sequence shown here is derived from an EMBL/GenBank/DDBJ whole genome shotgun (WGS) entry which is preliminary data.</text>
</comment>
<keyword evidence="4" id="KW-0813">Transport</keyword>
<dbReference type="EMBL" id="MU070064">
    <property type="protein sequence ID" value="KAF5830248.1"/>
    <property type="molecule type" value="Genomic_DNA"/>
</dbReference>
<evidence type="ECO:0000256" key="3">
    <source>
        <dbReference type="ARBA" id="ARBA00009466"/>
    </source>
</evidence>
<keyword evidence="6" id="KW-0653">Protein transport</keyword>
<dbReference type="InterPro" id="IPR016024">
    <property type="entry name" value="ARM-type_fold"/>
</dbReference>
<comment type="subcellular location">
    <subcellularLocation>
        <location evidence="2">Cytoplasm</location>
    </subcellularLocation>
    <subcellularLocation>
        <location evidence="1">Nucleus</location>
    </subcellularLocation>
</comment>
<evidence type="ECO:0000256" key="5">
    <source>
        <dbReference type="ARBA" id="ARBA00022490"/>
    </source>
</evidence>
<dbReference type="InterPro" id="IPR001494">
    <property type="entry name" value="Importin-beta_N"/>
</dbReference>
<dbReference type="Proteomes" id="UP000815325">
    <property type="component" value="Unassembled WGS sequence"/>
</dbReference>
<gene>
    <name evidence="10" type="ORF">DUNSADRAFT_14821</name>
</gene>
<evidence type="ECO:0000256" key="1">
    <source>
        <dbReference type="ARBA" id="ARBA00004123"/>
    </source>
</evidence>
<comment type="similarity">
    <text evidence="3">Belongs to the exportin family.</text>
</comment>
<dbReference type="Gene3D" id="1.25.10.10">
    <property type="entry name" value="Leucine-rich Repeat Variant"/>
    <property type="match status" value="1"/>
</dbReference>
<proteinExistence type="inferred from homology"/>
<keyword evidence="7" id="KW-0539">Nucleus</keyword>
<dbReference type="PANTHER" id="PTHR12596">
    <property type="entry name" value="EXPORTIN 4,7-RELATED"/>
    <property type="match status" value="1"/>
</dbReference>
<name>A0ABQ7G6M1_DUNSA</name>
<dbReference type="PANTHER" id="PTHR12596:SF1">
    <property type="entry name" value="EXPORTIN-4"/>
    <property type="match status" value="1"/>
</dbReference>
<dbReference type="PROSITE" id="PS50166">
    <property type="entry name" value="IMPORTIN_B_NT"/>
    <property type="match status" value="1"/>
</dbReference>
<dbReference type="InterPro" id="IPR011989">
    <property type="entry name" value="ARM-like"/>
</dbReference>
<dbReference type="InterPro" id="IPR044189">
    <property type="entry name" value="XPO4/7-like"/>
</dbReference>
<dbReference type="Pfam" id="PF03810">
    <property type="entry name" value="IBN_N"/>
    <property type="match status" value="1"/>
</dbReference>
<reference evidence="10" key="1">
    <citation type="submission" date="2017-08" db="EMBL/GenBank/DDBJ databases">
        <authorList>
            <person name="Polle J.E."/>
            <person name="Barry K."/>
            <person name="Cushman J."/>
            <person name="Schmutz J."/>
            <person name="Tran D."/>
            <person name="Hathwaick L.T."/>
            <person name="Yim W.C."/>
            <person name="Jenkins J."/>
            <person name="Mckie-Krisberg Z.M."/>
            <person name="Prochnik S."/>
            <person name="Lindquist E."/>
            <person name="Dockter R.B."/>
            <person name="Adam C."/>
            <person name="Molina H."/>
            <person name="Bunkerborg J."/>
            <person name="Jin E."/>
            <person name="Buchheim M."/>
            <person name="Magnuson J."/>
        </authorList>
    </citation>
    <scope>NUCLEOTIDE SEQUENCE</scope>
    <source>
        <strain evidence="10">CCAP 19/18</strain>
    </source>
</reference>
<evidence type="ECO:0000259" key="9">
    <source>
        <dbReference type="PROSITE" id="PS50166"/>
    </source>
</evidence>
<feature type="domain" description="Importin N-terminal" evidence="9">
    <location>
        <begin position="24"/>
        <end position="91"/>
    </location>
</feature>
<evidence type="ECO:0000313" key="10">
    <source>
        <dbReference type="EMBL" id="KAF5830248.1"/>
    </source>
</evidence>
<evidence type="ECO:0000313" key="11">
    <source>
        <dbReference type="Proteomes" id="UP000815325"/>
    </source>
</evidence>
<evidence type="ECO:0000256" key="6">
    <source>
        <dbReference type="ARBA" id="ARBA00022927"/>
    </source>
</evidence>
<evidence type="ECO:0000256" key="8">
    <source>
        <dbReference type="ARBA" id="ARBA00040444"/>
    </source>
</evidence>
<dbReference type="SUPFAM" id="SSF48371">
    <property type="entry name" value="ARM repeat"/>
    <property type="match status" value="1"/>
</dbReference>
<evidence type="ECO:0000256" key="4">
    <source>
        <dbReference type="ARBA" id="ARBA00022448"/>
    </source>
</evidence>
<keyword evidence="11" id="KW-1185">Reference proteome</keyword>